<dbReference type="Proteomes" id="UP001623348">
    <property type="component" value="Unassembled WGS sequence"/>
</dbReference>
<protein>
    <submittedName>
        <fullName evidence="2">Mitochondrial enolase superfamily member 1</fullName>
    </submittedName>
</protein>
<name>A0ABC9Y8X1_GRUJA</name>
<dbReference type="AlphaFoldDB" id="A0ABC9Y8X1"/>
<gene>
    <name evidence="2" type="ORF">GRJ2_003116400</name>
</gene>
<dbReference type="Pfam" id="PF00078">
    <property type="entry name" value="RVT_1"/>
    <property type="match status" value="1"/>
</dbReference>
<feature type="domain" description="Reverse transcriptase" evidence="1">
    <location>
        <begin position="1"/>
        <end position="129"/>
    </location>
</feature>
<proteinExistence type="predicted"/>
<evidence type="ECO:0000259" key="1">
    <source>
        <dbReference type="PROSITE" id="PS50878"/>
    </source>
</evidence>
<dbReference type="InterPro" id="IPR043502">
    <property type="entry name" value="DNA/RNA_pol_sf"/>
</dbReference>
<evidence type="ECO:0000313" key="2">
    <source>
        <dbReference type="EMBL" id="GAB0206508.1"/>
    </source>
</evidence>
<organism evidence="2 3">
    <name type="scientific">Grus japonensis</name>
    <name type="common">Japanese crane</name>
    <name type="synonym">Red-crowned crane</name>
    <dbReference type="NCBI Taxonomy" id="30415"/>
    <lineage>
        <taxon>Eukaryota</taxon>
        <taxon>Metazoa</taxon>
        <taxon>Chordata</taxon>
        <taxon>Craniata</taxon>
        <taxon>Vertebrata</taxon>
        <taxon>Euteleostomi</taxon>
        <taxon>Archelosauria</taxon>
        <taxon>Archosauria</taxon>
        <taxon>Dinosauria</taxon>
        <taxon>Saurischia</taxon>
        <taxon>Theropoda</taxon>
        <taxon>Coelurosauria</taxon>
        <taxon>Aves</taxon>
        <taxon>Neognathae</taxon>
        <taxon>Neoaves</taxon>
        <taxon>Gruiformes</taxon>
        <taxon>Gruidae</taxon>
        <taxon>Grus</taxon>
    </lineage>
</organism>
<dbReference type="InterPro" id="IPR000477">
    <property type="entry name" value="RT_dom"/>
</dbReference>
<evidence type="ECO:0000313" key="3">
    <source>
        <dbReference type="Proteomes" id="UP001623348"/>
    </source>
</evidence>
<dbReference type="PANTHER" id="PTHR33332">
    <property type="entry name" value="REVERSE TRANSCRIPTASE DOMAIN-CONTAINING PROTEIN"/>
    <property type="match status" value="1"/>
</dbReference>
<dbReference type="SUPFAM" id="SSF56672">
    <property type="entry name" value="DNA/RNA polymerases"/>
    <property type="match status" value="1"/>
</dbReference>
<accession>A0ABC9Y8X1</accession>
<keyword evidence="3" id="KW-1185">Reference proteome</keyword>
<dbReference type="EMBL" id="BAAFJT010000089">
    <property type="protein sequence ID" value="GAB0206508.1"/>
    <property type="molecule type" value="Genomic_DNA"/>
</dbReference>
<dbReference type="PROSITE" id="PS50878">
    <property type="entry name" value="RT_POL"/>
    <property type="match status" value="1"/>
</dbReference>
<sequence>MLLINLSTAFDTVSHNILIDKLTKYGLEKSTVRWTENRLNSQAQSVVISGTKPSWRPVTSGVPQGSILGPILFNLFINDMDDRTECTFSKFADDTKLGGVDDTLNVCAAIQRHLDRLENRSEGNPVTVE</sequence>
<reference evidence="2 3" key="1">
    <citation type="submission" date="2024-06" db="EMBL/GenBank/DDBJ databases">
        <title>The draft genome of Grus japonensis, version 3.</title>
        <authorList>
            <person name="Nabeshima K."/>
            <person name="Suzuki S."/>
            <person name="Onuma M."/>
        </authorList>
    </citation>
    <scope>NUCLEOTIDE SEQUENCE [LARGE SCALE GENOMIC DNA]</scope>
    <source>
        <strain evidence="2 3">451A</strain>
    </source>
</reference>
<comment type="caution">
    <text evidence="2">The sequence shown here is derived from an EMBL/GenBank/DDBJ whole genome shotgun (WGS) entry which is preliminary data.</text>
</comment>